<organism evidence="11">
    <name type="scientific">Eremomyces bilateralis CBS 781.70</name>
    <dbReference type="NCBI Taxonomy" id="1392243"/>
    <lineage>
        <taxon>Eukaryota</taxon>
        <taxon>Fungi</taxon>
        <taxon>Dikarya</taxon>
        <taxon>Ascomycota</taxon>
        <taxon>Pezizomycotina</taxon>
        <taxon>Dothideomycetes</taxon>
        <taxon>Dothideomycetes incertae sedis</taxon>
        <taxon>Eremomycetales</taxon>
        <taxon>Eremomycetaceae</taxon>
        <taxon>Eremomyces</taxon>
    </lineage>
</organism>
<dbReference type="OrthoDB" id="5424147at2759"/>
<dbReference type="Pfam" id="PF07798">
    <property type="entry name" value="CCDC90-like"/>
    <property type="match status" value="1"/>
</dbReference>
<feature type="compositionally biased region" description="Basic and acidic residues" evidence="9">
    <location>
        <begin position="138"/>
        <end position="149"/>
    </location>
</feature>
<feature type="compositionally biased region" description="Low complexity" evidence="9">
    <location>
        <begin position="369"/>
        <end position="379"/>
    </location>
</feature>
<dbReference type="Proteomes" id="UP000504638">
    <property type="component" value="Unplaced"/>
</dbReference>
<feature type="coiled-coil region" evidence="8">
    <location>
        <begin position="235"/>
        <end position="295"/>
    </location>
</feature>
<dbReference type="PANTHER" id="PTHR14360:SF12">
    <property type="entry name" value="MOZ PROTEIN REPRESENTS A CHROMATIN-ASSOCIATED ACETYLTRANSFERASE"/>
    <property type="match status" value="1"/>
</dbReference>
<dbReference type="EMBL" id="ML975153">
    <property type="protein sequence ID" value="KAF1814578.1"/>
    <property type="molecule type" value="Genomic_DNA"/>
</dbReference>
<dbReference type="AlphaFoldDB" id="A0A6G1G921"/>
<dbReference type="InterPro" id="IPR024461">
    <property type="entry name" value="CCDC90-like"/>
</dbReference>
<gene>
    <name evidence="11 13" type="ORF">P152DRAFT_432677</name>
</gene>
<evidence type="ECO:0000256" key="4">
    <source>
        <dbReference type="ARBA" id="ARBA00022989"/>
    </source>
</evidence>
<keyword evidence="3 10" id="KW-0812">Transmembrane</keyword>
<protein>
    <recommendedName>
        <fullName evidence="14">DUF1640-domain-containing protein</fullName>
    </recommendedName>
</protein>
<reference evidence="13" key="3">
    <citation type="submission" date="2025-04" db="UniProtKB">
        <authorList>
            <consortium name="RefSeq"/>
        </authorList>
    </citation>
    <scope>IDENTIFICATION</scope>
    <source>
        <strain evidence="13">CBS 781.70</strain>
    </source>
</reference>
<feature type="region of interest" description="Disordered" evidence="9">
    <location>
        <begin position="30"/>
        <end position="120"/>
    </location>
</feature>
<accession>A0A6G1G921</accession>
<evidence type="ECO:0000313" key="11">
    <source>
        <dbReference type="EMBL" id="KAF1814578.1"/>
    </source>
</evidence>
<proteinExistence type="predicted"/>
<feature type="region of interest" description="Disordered" evidence="9">
    <location>
        <begin position="357"/>
        <end position="391"/>
    </location>
</feature>
<reference evidence="11 13" key="1">
    <citation type="submission" date="2020-01" db="EMBL/GenBank/DDBJ databases">
        <authorList>
            <consortium name="DOE Joint Genome Institute"/>
            <person name="Haridas S."/>
            <person name="Albert R."/>
            <person name="Binder M."/>
            <person name="Bloem J."/>
            <person name="Labutti K."/>
            <person name="Salamov A."/>
            <person name="Andreopoulos B."/>
            <person name="Baker S.E."/>
            <person name="Barry K."/>
            <person name="Bills G."/>
            <person name="Bluhm B.H."/>
            <person name="Cannon C."/>
            <person name="Castanera R."/>
            <person name="Culley D.E."/>
            <person name="Daum C."/>
            <person name="Ezra D."/>
            <person name="Gonzalez J.B."/>
            <person name="Henrissat B."/>
            <person name="Kuo A."/>
            <person name="Liang C."/>
            <person name="Lipzen A."/>
            <person name="Lutzoni F."/>
            <person name="Magnuson J."/>
            <person name="Mondo S."/>
            <person name="Nolan M."/>
            <person name="Ohm R."/>
            <person name="Pangilinan J."/>
            <person name="Park H.-J."/>
            <person name="Ramirez L."/>
            <person name="Alfaro M."/>
            <person name="Sun H."/>
            <person name="Tritt A."/>
            <person name="Yoshinaga Y."/>
            <person name="Zwiers L.-H."/>
            <person name="Turgeon B.G."/>
            <person name="Goodwin S.B."/>
            <person name="Spatafora J.W."/>
            <person name="Crous P.W."/>
            <person name="Grigoriev I.V."/>
        </authorList>
    </citation>
    <scope>NUCLEOTIDE SEQUENCE</scope>
    <source>
        <strain evidence="11 13">CBS 781.70</strain>
    </source>
</reference>
<keyword evidence="5 8" id="KW-0175">Coiled coil</keyword>
<name>A0A6G1G921_9PEZI</name>
<dbReference type="PANTHER" id="PTHR14360">
    <property type="entry name" value="PROTEIN FMP32, MITOCHONDRIAL"/>
    <property type="match status" value="1"/>
</dbReference>
<dbReference type="GO" id="GO:0016020">
    <property type="term" value="C:membrane"/>
    <property type="evidence" value="ECO:0007669"/>
    <property type="project" value="UniProtKB-SubCell"/>
</dbReference>
<keyword evidence="7 10" id="KW-0472">Membrane</keyword>
<evidence type="ECO:0000256" key="8">
    <source>
        <dbReference type="SAM" id="Coils"/>
    </source>
</evidence>
<dbReference type="RefSeq" id="XP_033536209.1">
    <property type="nucleotide sequence ID" value="XM_033677446.1"/>
</dbReference>
<feature type="region of interest" description="Disordered" evidence="9">
    <location>
        <begin position="132"/>
        <end position="157"/>
    </location>
</feature>
<evidence type="ECO:0000256" key="10">
    <source>
        <dbReference type="SAM" id="Phobius"/>
    </source>
</evidence>
<evidence type="ECO:0000313" key="12">
    <source>
        <dbReference type="Proteomes" id="UP000504638"/>
    </source>
</evidence>
<keyword evidence="12" id="KW-1185">Reference proteome</keyword>
<evidence type="ECO:0000256" key="9">
    <source>
        <dbReference type="SAM" id="MobiDB-lite"/>
    </source>
</evidence>
<evidence type="ECO:0000256" key="5">
    <source>
        <dbReference type="ARBA" id="ARBA00023054"/>
    </source>
</evidence>
<sequence>MAAPRLIFLYPAFFRSASAPAEQRLVQPCLRPKTQRRAPSPRSFRTSARCCDEGLRQKRYGSANEPIPPQLEAPDDATKSQTSGGAAASETQAPDEHSPEQGNSKDGQNPPSSDAQKPPPVAHHALETVLHLASPASEKTKSENEEAGKPPHMRTPPYVHHFDTWTLVRDLETGGFSQDQSVTMMKAVRRLLTNNMDLAHKGLVSKSNVENETYLFRAACSELRTEIQNNRKTSVEQMRSERNQLQHEVDIINQRMSQELLSLKEDLKGMFDDRKMNVRSEQREMESKIQELNYKITVALNSDARTQVEGLRWVLTRRAATALGLCALMVLITLRYYSYMTHTQEAERKKMAESIAGDKRGFGGGSNGPNGNISGSGIPESSDLAVRSSSGQAAEGLLVSEGSLG</sequence>
<evidence type="ECO:0000256" key="7">
    <source>
        <dbReference type="ARBA" id="ARBA00023136"/>
    </source>
</evidence>
<feature type="compositionally biased region" description="Polar residues" evidence="9">
    <location>
        <begin position="79"/>
        <end position="92"/>
    </location>
</feature>
<comment type="subcellular location">
    <subcellularLocation>
        <location evidence="2">Membrane</location>
    </subcellularLocation>
    <subcellularLocation>
        <location evidence="1">Mitochondrion</location>
    </subcellularLocation>
</comment>
<dbReference type="GO" id="GO:0005739">
    <property type="term" value="C:mitochondrion"/>
    <property type="evidence" value="ECO:0007669"/>
    <property type="project" value="UniProtKB-SubCell"/>
</dbReference>
<evidence type="ECO:0000256" key="6">
    <source>
        <dbReference type="ARBA" id="ARBA00023128"/>
    </source>
</evidence>
<dbReference type="GeneID" id="54418016"/>
<reference evidence="13" key="2">
    <citation type="submission" date="2020-04" db="EMBL/GenBank/DDBJ databases">
        <authorList>
            <consortium name="NCBI Genome Project"/>
        </authorList>
    </citation>
    <scope>NUCLEOTIDE SEQUENCE</scope>
    <source>
        <strain evidence="13">CBS 781.70</strain>
    </source>
</reference>
<evidence type="ECO:0008006" key="14">
    <source>
        <dbReference type="Google" id="ProtNLM"/>
    </source>
</evidence>
<feature type="compositionally biased region" description="Polar residues" evidence="9">
    <location>
        <begin position="100"/>
        <end position="115"/>
    </location>
</feature>
<evidence type="ECO:0000256" key="2">
    <source>
        <dbReference type="ARBA" id="ARBA00004370"/>
    </source>
</evidence>
<feature type="transmembrane region" description="Helical" evidence="10">
    <location>
        <begin position="319"/>
        <end position="338"/>
    </location>
</feature>
<dbReference type="Gene3D" id="1.20.5.340">
    <property type="match status" value="1"/>
</dbReference>
<evidence type="ECO:0000256" key="3">
    <source>
        <dbReference type="ARBA" id="ARBA00022692"/>
    </source>
</evidence>
<keyword evidence="4 10" id="KW-1133">Transmembrane helix</keyword>
<keyword evidence="6" id="KW-0496">Mitochondrion</keyword>
<evidence type="ECO:0000313" key="13">
    <source>
        <dbReference type="RefSeq" id="XP_033536209.1"/>
    </source>
</evidence>
<evidence type="ECO:0000256" key="1">
    <source>
        <dbReference type="ARBA" id="ARBA00004173"/>
    </source>
</evidence>